<dbReference type="SUPFAM" id="SSF69593">
    <property type="entry name" value="Glycerol-3-phosphate (1)-acyltransferase"/>
    <property type="match status" value="1"/>
</dbReference>
<reference evidence="2 3" key="1">
    <citation type="submission" date="2022-07" db="EMBL/GenBank/DDBJ databases">
        <title>Mucilaginibacter sp. JC4.</title>
        <authorList>
            <person name="Le V."/>
            <person name="Ko S.-R."/>
            <person name="Ahn C.-Y."/>
            <person name="Oh H.-M."/>
        </authorList>
    </citation>
    <scope>NUCLEOTIDE SEQUENCE [LARGE SCALE GENOMIC DNA]</scope>
    <source>
        <strain evidence="2 3">JC4</strain>
    </source>
</reference>
<organism evidence="2 3">
    <name type="scientific">Mucilaginibacter aquariorum</name>
    <dbReference type="NCBI Taxonomy" id="2967225"/>
    <lineage>
        <taxon>Bacteria</taxon>
        <taxon>Pseudomonadati</taxon>
        <taxon>Bacteroidota</taxon>
        <taxon>Sphingobacteriia</taxon>
        <taxon>Sphingobacteriales</taxon>
        <taxon>Sphingobacteriaceae</taxon>
        <taxon>Mucilaginibacter</taxon>
    </lineage>
</organism>
<proteinExistence type="predicted"/>
<accession>A0ABT1T270</accession>
<evidence type="ECO:0000313" key="3">
    <source>
        <dbReference type="Proteomes" id="UP001204376"/>
    </source>
</evidence>
<dbReference type="InterPro" id="IPR045746">
    <property type="entry name" value="ACT14924-like_Acyltransf_dom"/>
</dbReference>
<name>A0ABT1T270_9SPHI</name>
<keyword evidence="3" id="KW-1185">Reference proteome</keyword>
<keyword evidence="2" id="KW-0012">Acyltransferase</keyword>
<comment type="caution">
    <text evidence="2">The sequence shown here is derived from an EMBL/GenBank/DDBJ whole genome shotgun (WGS) entry which is preliminary data.</text>
</comment>
<dbReference type="CDD" id="cd07986">
    <property type="entry name" value="LPLAT_ACT14924-like"/>
    <property type="match status" value="1"/>
</dbReference>
<dbReference type="SMART" id="SM00563">
    <property type="entry name" value="PlsC"/>
    <property type="match status" value="1"/>
</dbReference>
<protein>
    <submittedName>
        <fullName evidence="2">Lysophospholipid acyltransferase family protein</fullName>
    </submittedName>
</protein>
<keyword evidence="2" id="KW-0808">Transferase</keyword>
<dbReference type="InterPro" id="IPR002123">
    <property type="entry name" value="Plipid/glycerol_acylTrfase"/>
</dbReference>
<dbReference type="Pfam" id="PF19576">
    <property type="entry name" value="Acyltransf_2"/>
    <property type="match status" value="1"/>
</dbReference>
<sequence length="271" mass="29254">MAVISKGDVMKATGTANFPGLASLLMRVMKIDAFNNMMMQAGDLEGVAFTKYVLDYLGIAIEIDADDLANIPQSGAFIVVANHPYGAIESLALLNLLVSSRPDTLFMGNFLLKRVPNLANYIIAVNPFETIKDASSISGLKTTLCKLRTGTPVAIFPAGEVSAFNFKTQKIADKEWHPVVGKIIARAGVPVLPVYFHGNNGIGFSLLRFIHPALQTAMLPAALFNKKGMTLRVSIGKPIAMPQPYPHSDANNLLSLLRTETYALKHLVASN</sequence>
<dbReference type="EMBL" id="JANHOH010000002">
    <property type="protein sequence ID" value="MCQ6958647.1"/>
    <property type="molecule type" value="Genomic_DNA"/>
</dbReference>
<feature type="domain" description="Phospholipid/glycerol acyltransferase" evidence="1">
    <location>
        <begin position="77"/>
        <end position="199"/>
    </location>
</feature>
<dbReference type="Proteomes" id="UP001204376">
    <property type="component" value="Unassembled WGS sequence"/>
</dbReference>
<gene>
    <name evidence="2" type="ORF">NPE20_11790</name>
</gene>
<evidence type="ECO:0000259" key="1">
    <source>
        <dbReference type="SMART" id="SM00563"/>
    </source>
</evidence>
<evidence type="ECO:0000313" key="2">
    <source>
        <dbReference type="EMBL" id="MCQ6958647.1"/>
    </source>
</evidence>
<dbReference type="RefSeq" id="WP_256538843.1">
    <property type="nucleotide sequence ID" value="NZ_JANHOH010000002.1"/>
</dbReference>
<dbReference type="GO" id="GO:0016746">
    <property type="term" value="F:acyltransferase activity"/>
    <property type="evidence" value="ECO:0007669"/>
    <property type="project" value="UniProtKB-KW"/>
</dbReference>